<dbReference type="PANTHER" id="PTHR47691">
    <property type="entry name" value="REGULATOR-RELATED"/>
    <property type="match status" value="1"/>
</dbReference>
<dbReference type="InterPro" id="IPR002182">
    <property type="entry name" value="NB-ARC"/>
</dbReference>
<dbReference type="Proteomes" id="UP000632766">
    <property type="component" value="Unassembled WGS sequence"/>
</dbReference>
<dbReference type="Pfam" id="PF13181">
    <property type="entry name" value="TPR_8"/>
    <property type="match status" value="2"/>
</dbReference>
<dbReference type="Pfam" id="PF13374">
    <property type="entry name" value="TPR_10"/>
    <property type="match status" value="1"/>
</dbReference>
<evidence type="ECO:0000259" key="4">
    <source>
        <dbReference type="Pfam" id="PF12770"/>
    </source>
</evidence>
<feature type="domain" description="NB-ARC" evidence="3">
    <location>
        <begin position="422"/>
        <end position="508"/>
    </location>
</feature>
<dbReference type="SUPFAM" id="SSF48371">
    <property type="entry name" value="ARM repeat"/>
    <property type="match status" value="1"/>
</dbReference>
<dbReference type="InterPro" id="IPR019734">
    <property type="entry name" value="TPR_rpt"/>
</dbReference>
<dbReference type="Pfam" id="PF00931">
    <property type="entry name" value="NB-ARC"/>
    <property type="match status" value="1"/>
</dbReference>
<evidence type="ECO:0000313" key="6">
    <source>
        <dbReference type="Proteomes" id="UP000632766"/>
    </source>
</evidence>
<dbReference type="SUPFAM" id="SSF52540">
    <property type="entry name" value="P-loop containing nucleoside triphosphate hydrolases"/>
    <property type="match status" value="1"/>
</dbReference>
<evidence type="ECO:0000256" key="1">
    <source>
        <dbReference type="ARBA" id="ARBA00009299"/>
    </source>
</evidence>
<dbReference type="Pfam" id="PF12770">
    <property type="entry name" value="CHAT"/>
    <property type="match status" value="1"/>
</dbReference>
<feature type="repeat" description="TPR" evidence="2">
    <location>
        <begin position="962"/>
        <end position="995"/>
    </location>
</feature>
<feature type="repeat" description="TPR" evidence="2">
    <location>
        <begin position="1122"/>
        <end position="1155"/>
    </location>
</feature>
<sequence length="1355" mass="154558">MATNRLRITHQSETIQLSWQRRYENPRLAPAVPFQQPFDAENAAELRWYLEDYLKFPYGIFPGNAAKIEQKLQQWGQDLFELVFRSSEKAREFFQEATREGLDNCELGIISDKAEVLNLPWELLYSPDYQFLAPSLAGMYRSLSSQAVKAPLPPMPDDQLNILLVIARPDDEQDVGFKTIARPLLAALQPIRQRVNLKVLRPPSLKAFEAELQANKGFYHIVHFDGHGNFDNNTQGVLVFEDELGNEQVVSAREIAQYLTDCRVPIFVLNACKSGQVGEEAFSSVAGQLVKLGAKGVVAMAYSVYAKGAEHFIGRLYGELVRGECIAAAVAAGRKSMSIEKLRPSPKGNLPLQDWLVPILYQQEPYTPFVPKKTAPSFADLMAQADNTPQSSKAVDLPDESAYGFIGRDYEILRLERAFRQNHVVLVQGMGGVGKTELVAGFARWLDDTQGREHIFFTSFEQGAGLSQVINQIGRALGGERFSQMMPEQQEGVVRQYLQTHRCLLIWDNFEPVNGFPTGNEPLVSGEERNKLKRFLKELRGGKSWVLITSRREEPWLDCGYSLINLRGLSQADAQELAAKILQTVGVERKNLPAEYLELLKLLGGHPLSLRVVLPHLKTQTPVQLIEALRRGLDTFEGEEDEDKDKSLTISLDYSFGKLSEKTRRHLPFLGFFYERIDAITLNMCSEALSNQFRQKYQALFGEILKESNWIKILDEGVQAGILENWNHDLIQLAPSLLMTFVNNGSNSYKIHPTLPWYFRQILSKHHSPAMIRDLEKAIIEFYAFFAATISENLIGENSHYLYNVLLFEEPNILQSLHNAEHYKDWHSIQFLLQALSEIYIRQSRKDEWKSLQRRIRSQIGLKLSEAKSKGNDAVSLWIYLRSADAREISDYTKTAKFSAICQEILSELEELKDTLTDAKIAGLYVSLGIAAQRQGIFEQAKEYYYTALPIFESDEDFPEVSRIYHQLGNLAFFQNNYQEAKEYYQKSLAIRENSHDGRAANNYYQLGLIESNKANLEQAKEYFNKAFNIYIKQVNIKQIPAVLINLGDIAAQEGNQISSISYYKQALQIAEDMEGADYLTAVILYNLGSLSWKNKNYEESANYCKKSFHIAEKLENWDLASQALTSWGHALVEEGHLTEALKLYFQALMIDIDADDEKLDAQLNVISQVSMKFGEDQFMKTFWQLLSEDDSGEVYLAMRLLTKKRYVNDFKLKNIKNIKPLIDNIITLIKQKNPERLDAVFDTFGHTVSFNKSITQALRLELENDHDSLAWFCSYVSSEINSKADNNNLNPSMNMVKLLLDNEFKIFEDFIPGNDFPGRILIVNDKKFNQLPSHVKQKLEQDFNISQHMIDNDG</sequence>
<dbReference type="EMBL" id="JAECZC010000029">
    <property type="protein sequence ID" value="MBH8563823.1"/>
    <property type="molecule type" value="Genomic_DNA"/>
</dbReference>
<dbReference type="SUPFAM" id="SSF48452">
    <property type="entry name" value="TPR-like"/>
    <property type="match status" value="2"/>
</dbReference>
<keyword evidence="6" id="KW-1185">Reference proteome</keyword>
<dbReference type="InterPro" id="IPR027417">
    <property type="entry name" value="P-loop_NTPase"/>
</dbReference>
<reference evidence="5 6" key="1">
    <citation type="journal article" date="2021" name="Int. J. Syst. Evol. Microbiol.">
        <title>Amazonocrinis nigriterrae gen. nov., sp. nov., Atlanticothrix silvestris gen. nov., sp. nov. and Dendronalium phyllosphericum gen. nov., sp. nov., nostocacean cyanobacteria from Brazilian environments.</title>
        <authorList>
            <person name="Alvarenga D.O."/>
            <person name="Andreote A.P.D."/>
            <person name="Branco L.H.Z."/>
            <person name="Delbaje E."/>
            <person name="Cruz R.B."/>
            <person name="Varani A.M."/>
            <person name="Fiore M.F."/>
        </authorList>
    </citation>
    <scope>NUCLEOTIDE SEQUENCE [LARGE SCALE GENOMIC DNA]</scope>
    <source>
        <strain evidence="5 6">CENA67</strain>
    </source>
</reference>
<proteinExistence type="inferred from homology"/>
<accession>A0A8J7HUB4</accession>
<dbReference type="InterPro" id="IPR024983">
    <property type="entry name" value="CHAT_dom"/>
</dbReference>
<protein>
    <submittedName>
        <fullName evidence="5">Tetratricopeptide repeat protein</fullName>
    </submittedName>
</protein>
<feature type="domain" description="CHAT" evidence="4">
    <location>
        <begin position="103"/>
        <end position="340"/>
    </location>
</feature>
<name>A0A8J7HUB4_9NOST</name>
<comment type="caution">
    <text evidence="5">The sequence shown here is derived from an EMBL/GenBank/DDBJ whole genome shotgun (WGS) entry which is preliminary data.</text>
</comment>
<dbReference type="PANTHER" id="PTHR47691:SF3">
    <property type="entry name" value="HTH-TYPE TRANSCRIPTIONAL REGULATOR RV0890C-RELATED"/>
    <property type="match status" value="1"/>
</dbReference>
<dbReference type="SMART" id="SM00028">
    <property type="entry name" value="TPR"/>
    <property type="match status" value="6"/>
</dbReference>
<dbReference type="Pfam" id="PF13424">
    <property type="entry name" value="TPR_12"/>
    <property type="match status" value="1"/>
</dbReference>
<evidence type="ECO:0000313" key="5">
    <source>
        <dbReference type="EMBL" id="MBH8563823.1"/>
    </source>
</evidence>
<dbReference type="Gene3D" id="1.25.40.10">
    <property type="entry name" value="Tetratricopeptide repeat domain"/>
    <property type="match status" value="2"/>
</dbReference>
<dbReference type="InterPro" id="IPR011990">
    <property type="entry name" value="TPR-like_helical_dom_sf"/>
</dbReference>
<dbReference type="GO" id="GO:0043531">
    <property type="term" value="F:ADP binding"/>
    <property type="evidence" value="ECO:0007669"/>
    <property type="project" value="InterPro"/>
</dbReference>
<evidence type="ECO:0000259" key="3">
    <source>
        <dbReference type="Pfam" id="PF00931"/>
    </source>
</evidence>
<organism evidence="5 6">
    <name type="scientific">Amazonocrinis nigriterrae CENA67</name>
    <dbReference type="NCBI Taxonomy" id="2794033"/>
    <lineage>
        <taxon>Bacteria</taxon>
        <taxon>Bacillati</taxon>
        <taxon>Cyanobacteriota</taxon>
        <taxon>Cyanophyceae</taxon>
        <taxon>Nostocales</taxon>
        <taxon>Nostocaceae</taxon>
        <taxon>Amazonocrinis</taxon>
        <taxon>Amazonocrinis nigriterrae</taxon>
    </lineage>
</organism>
<keyword evidence="2" id="KW-0802">TPR repeat</keyword>
<feature type="repeat" description="TPR" evidence="2">
    <location>
        <begin position="922"/>
        <end position="955"/>
    </location>
</feature>
<evidence type="ECO:0000256" key="2">
    <source>
        <dbReference type="PROSITE-ProRule" id="PRU00339"/>
    </source>
</evidence>
<comment type="similarity">
    <text evidence="1">Belongs to the CpcE/RpcE/PecE family.</text>
</comment>
<dbReference type="Gene3D" id="3.40.50.300">
    <property type="entry name" value="P-loop containing nucleotide triphosphate hydrolases"/>
    <property type="match status" value="1"/>
</dbReference>
<dbReference type="InterPro" id="IPR016024">
    <property type="entry name" value="ARM-type_fold"/>
</dbReference>
<dbReference type="PROSITE" id="PS50005">
    <property type="entry name" value="TPR"/>
    <property type="match status" value="4"/>
</dbReference>
<gene>
    <name evidence="5" type="ORF">I8748_16770</name>
</gene>
<feature type="repeat" description="TPR" evidence="2">
    <location>
        <begin position="1001"/>
        <end position="1034"/>
    </location>
</feature>